<dbReference type="OrthoDB" id="3747638at2"/>
<dbReference type="PANTHER" id="PTHR43133:SF46">
    <property type="entry name" value="RNA POLYMERASE SIGMA-70 FACTOR ECF SUBFAMILY"/>
    <property type="match status" value="1"/>
</dbReference>
<dbReference type="Proteomes" id="UP000293852">
    <property type="component" value="Unassembled WGS sequence"/>
</dbReference>
<protein>
    <submittedName>
        <fullName evidence="7">RNA polymerase sigma-70 factor (ECF subfamily)</fullName>
    </submittedName>
</protein>
<dbReference type="InterPro" id="IPR014284">
    <property type="entry name" value="RNA_pol_sigma-70_dom"/>
</dbReference>
<dbReference type="RefSeq" id="WP_130412538.1">
    <property type="nucleotide sequence ID" value="NZ_SGWX01000001.1"/>
</dbReference>
<feature type="domain" description="RNA polymerase sigma-70 region 2" evidence="5">
    <location>
        <begin position="26"/>
        <end position="91"/>
    </location>
</feature>
<keyword evidence="4" id="KW-0804">Transcription</keyword>
<feature type="domain" description="RNA polymerase sigma factor 70 region 4 type 2" evidence="6">
    <location>
        <begin position="125"/>
        <end position="175"/>
    </location>
</feature>
<dbReference type="InterPro" id="IPR013325">
    <property type="entry name" value="RNA_pol_sigma_r2"/>
</dbReference>
<dbReference type="AlphaFoldDB" id="A0A4V2EXS8"/>
<dbReference type="InterPro" id="IPR007627">
    <property type="entry name" value="RNA_pol_sigma70_r2"/>
</dbReference>
<accession>A0A4V2EXS8</accession>
<keyword evidence="3" id="KW-0731">Sigma factor</keyword>
<evidence type="ECO:0000256" key="3">
    <source>
        <dbReference type="ARBA" id="ARBA00023082"/>
    </source>
</evidence>
<keyword evidence="2" id="KW-0805">Transcription regulation</keyword>
<evidence type="ECO:0000256" key="1">
    <source>
        <dbReference type="ARBA" id="ARBA00010641"/>
    </source>
</evidence>
<evidence type="ECO:0000256" key="2">
    <source>
        <dbReference type="ARBA" id="ARBA00023015"/>
    </source>
</evidence>
<dbReference type="Pfam" id="PF04542">
    <property type="entry name" value="Sigma70_r2"/>
    <property type="match status" value="1"/>
</dbReference>
<name>A0A4V2EXS8_9MICO</name>
<dbReference type="InterPro" id="IPR039425">
    <property type="entry name" value="RNA_pol_sigma-70-like"/>
</dbReference>
<evidence type="ECO:0000259" key="5">
    <source>
        <dbReference type="Pfam" id="PF04542"/>
    </source>
</evidence>
<dbReference type="NCBIfam" id="TIGR02937">
    <property type="entry name" value="sigma70-ECF"/>
    <property type="match status" value="1"/>
</dbReference>
<dbReference type="GO" id="GO:0016987">
    <property type="term" value="F:sigma factor activity"/>
    <property type="evidence" value="ECO:0007669"/>
    <property type="project" value="UniProtKB-KW"/>
</dbReference>
<dbReference type="InterPro" id="IPR036388">
    <property type="entry name" value="WH-like_DNA-bd_sf"/>
</dbReference>
<dbReference type="InterPro" id="IPR013324">
    <property type="entry name" value="RNA_pol_sigma_r3/r4-like"/>
</dbReference>
<dbReference type="GO" id="GO:0006352">
    <property type="term" value="P:DNA-templated transcription initiation"/>
    <property type="evidence" value="ECO:0007669"/>
    <property type="project" value="InterPro"/>
</dbReference>
<evidence type="ECO:0000256" key="4">
    <source>
        <dbReference type="ARBA" id="ARBA00023163"/>
    </source>
</evidence>
<dbReference type="Pfam" id="PF08281">
    <property type="entry name" value="Sigma70_r4_2"/>
    <property type="match status" value="1"/>
</dbReference>
<gene>
    <name evidence="7" type="ORF">EV386_0803</name>
</gene>
<sequence>MDTPAPSDADLLAQVAAGDERALRELVERHWAWLALRLRRRTSDEELAASALQDTFVAVWRSAGRYRGDGDVGAWLWGIAIRRLVSRLRVRGGPPPVSDAIAAALAPAVLSAEDELLLAVEHGDVGAALRGLSPELRQAIQATVVDGLTTREAARLLGIPAGTVKSRVRLAKVRMRAQLLAGAAADRATEGWT</sequence>
<comment type="caution">
    <text evidence="7">The sequence shown here is derived from an EMBL/GenBank/DDBJ whole genome shotgun (WGS) entry which is preliminary data.</text>
</comment>
<dbReference type="CDD" id="cd06171">
    <property type="entry name" value="Sigma70_r4"/>
    <property type="match status" value="1"/>
</dbReference>
<evidence type="ECO:0000313" key="8">
    <source>
        <dbReference type="Proteomes" id="UP000293852"/>
    </source>
</evidence>
<comment type="similarity">
    <text evidence="1">Belongs to the sigma-70 factor family. ECF subfamily.</text>
</comment>
<dbReference type="GO" id="GO:0003677">
    <property type="term" value="F:DNA binding"/>
    <property type="evidence" value="ECO:0007669"/>
    <property type="project" value="InterPro"/>
</dbReference>
<dbReference type="SUPFAM" id="SSF88659">
    <property type="entry name" value="Sigma3 and sigma4 domains of RNA polymerase sigma factors"/>
    <property type="match status" value="1"/>
</dbReference>
<dbReference type="SUPFAM" id="SSF88946">
    <property type="entry name" value="Sigma2 domain of RNA polymerase sigma factors"/>
    <property type="match status" value="1"/>
</dbReference>
<keyword evidence="8" id="KW-1185">Reference proteome</keyword>
<dbReference type="Gene3D" id="1.10.10.10">
    <property type="entry name" value="Winged helix-like DNA-binding domain superfamily/Winged helix DNA-binding domain"/>
    <property type="match status" value="1"/>
</dbReference>
<evidence type="ECO:0000313" key="7">
    <source>
        <dbReference type="EMBL" id="RZS60540.1"/>
    </source>
</evidence>
<dbReference type="Gene3D" id="1.10.1740.10">
    <property type="match status" value="1"/>
</dbReference>
<organism evidence="7 8">
    <name type="scientific">Xylanimonas ulmi</name>
    <dbReference type="NCBI Taxonomy" id="228973"/>
    <lineage>
        <taxon>Bacteria</taxon>
        <taxon>Bacillati</taxon>
        <taxon>Actinomycetota</taxon>
        <taxon>Actinomycetes</taxon>
        <taxon>Micrococcales</taxon>
        <taxon>Promicromonosporaceae</taxon>
        <taxon>Xylanimonas</taxon>
    </lineage>
</organism>
<proteinExistence type="inferred from homology"/>
<dbReference type="PANTHER" id="PTHR43133">
    <property type="entry name" value="RNA POLYMERASE ECF-TYPE SIGMA FACTO"/>
    <property type="match status" value="1"/>
</dbReference>
<dbReference type="EMBL" id="SGWX01000001">
    <property type="protein sequence ID" value="RZS60540.1"/>
    <property type="molecule type" value="Genomic_DNA"/>
</dbReference>
<evidence type="ECO:0000259" key="6">
    <source>
        <dbReference type="Pfam" id="PF08281"/>
    </source>
</evidence>
<reference evidence="7 8" key="1">
    <citation type="submission" date="2019-02" db="EMBL/GenBank/DDBJ databases">
        <title>Sequencing the genomes of 1000 actinobacteria strains.</title>
        <authorList>
            <person name="Klenk H.-P."/>
        </authorList>
    </citation>
    <scope>NUCLEOTIDE SEQUENCE [LARGE SCALE GENOMIC DNA]</scope>
    <source>
        <strain evidence="7 8">DSM 16932</strain>
    </source>
</reference>
<dbReference type="InterPro" id="IPR013249">
    <property type="entry name" value="RNA_pol_sigma70_r4_t2"/>
</dbReference>